<organism evidence="5 6">
    <name type="scientific">Paracoccus methylovorus</name>
    <dbReference type="NCBI Taxonomy" id="2812658"/>
    <lineage>
        <taxon>Bacteria</taxon>
        <taxon>Pseudomonadati</taxon>
        <taxon>Pseudomonadota</taxon>
        <taxon>Alphaproteobacteria</taxon>
        <taxon>Rhodobacterales</taxon>
        <taxon>Paracoccaceae</taxon>
        <taxon>Paracoccus</taxon>
    </lineage>
</organism>
<evidence type="ECO:0000256" key="3">
    <source>
        <dbReference type="ARBA" id="ARBA00022898"/>
    </source>
</evidence>
<comment type="subunit">
    <text evidence="2">Homotetramer.</text>
</comment>
<keyword evidence="5" id="KW-0808">Transferase</keyword>
<accession>A0ABX7JN89</accession>
<evidence type="ECO:0000313" key="6">
    <source>
        <dbReference type="Proteomes" id="UP000663629"/>
    </source>
</evidence>
<dbReference type="SUPFAM" id="SSF53383">
    <property type="entry name" value="PLP-dependent transferases"/>
    <property type="match status" value="1"/>
</dbReference>
<dbReference type="Pfam" id="PF01212">
    <property type="entry name" value="Beta_elim_lyase"/>
    <property type="match status" value="1"/>
</dbReference>
<dbReference type="Gene3D" id="3.40.640.10">
    <property type="entry name" value="Type I PLP-dependent aspartate aminotransferase-like (Major domain)"/>
    <property type="match status" value="1"/>
</dbReference>
<dbReference type="EMBL" id="CP070371">
    <property type="protein sequence ID" value="QRZ15134.1"/>
    <property type="molecule type" value="Genomic_DNA"/>
</dbReference>
<dbReference type="InterPro" id="IPR015421">
    <property type="entry name" value="PyrdxlP-dep_Trfase_major"/>
</dbReference>
<evidence type="ECO:0000313" key="5">
    <source>
        <dbReference type="EMBL" id="QRZ15134.1"/>
    </source>
</evidence>
<keyword evidence="6" id="KW-1185">Reference proteome</keyword>
<sequence length="376" mass="40007">MALGKTIGLSDIINARGTFTPLGVSRSHVEVQAAVAKALGAYVLIEGMQEAVSAHLVEFSGAEAGTVVHCAAAAVTLAVAACMTMENADAVARLPDADGLARRVLLPACHNVNYGQPIEQAVRLAGGQPNLVGTKAEWDLADLGHALSHDDICCLLLVSSRLTGGNGPDMAAAVALAKDRNIPVIIDGAAQDMRVRQLVSTGADLVILSGQKYLAGPTAGLVVGSRAAVTAVRAQEKGIGRGMKASKEAIAGTIAALEIRANLDIETWQIDQTRKLERFIHEVRGLPGVETFSQPDPTGLPFARVVLELAPEFDAGKVIHHLQSFDPPIFVMDHMVRSNKLVLEITSLREDELDYVTMRLKGLLTQRPDRVLRIDY</sequence>
<protein>
    <submittedName>
        <fullName evidence="5">PLP-dependent transferase</fullName>
    </submittedName>
</protein>
<comment type="cofactor">
    <cofactor evidence="1">
        <name>pyridoxal 5'-phosphate</name>
        <dbReference type="ChEBI" id="CHEBI:597326"/>
    </cofactor>
</comment>
<reference evidence="5 6" key="1">
    <citation type="submission" date="2021-02" db="EMBL/GenBank/DDBJ databases">
        <title>Paracoccus methylovroum sp.nov., a new methanol and methylamine utilizing methylotrophic denitrifer.</title>
        <authorList>
            <person name="Timsy T."/>
            <person name="Behrendt U."/>
            <person name="Ulrich A."/>
            <person name="Spanner T."/>
            <person name="Foesel B.U."/>
            <person name="Horn M.A."/>
            <person name="Kolb S."/>
        </authorList>
    </citation>
    <scope>NUCLEOTIDE SEQUENCE [LARGE SCALE GENOMIC DNA]</scope>
    <source>
        <strain evidence="5 6">H4-D09</strain>
    </source>
</reference>
<feature type="domain" description="Aromatic amino acid beta-eliminating lyase/threonine aldolase" evidence="4">
    <location>
        <begin position="109"/>
        <end position="262"/>
    </location>
</feature>
<evidence type="ECO:0000256" key="1">
    <source>
        <dbReference type="ARBA" id="ARBA00001933"/>
    </source>
</evidence>
<dbReference type="PANTHER" id="PTHR32328">
    <property type="entry name" value="L-SERYL-TRNA(SEC) SELENIUM TRANSFERASE"/>
    <property type="match status" value="1"/>
</dbReference>
<dbReference type="InterPro" id="IPR001597">
    <property type="entry name" value="ArAA_b-elim_lyase/Thr_aldolase"/>
</dbReference>
<name>A0ABX7JN89_9RHOB</name>
<keyword evidence="3" id="KW-0663">Pyridoxal phosphate</keyword>
<gene>
    <name evidence="5" type="ORF">JWJ88_19565</name>
</gene>
<dbReference type="InterPro" id="IPR015424">
    <property type="entry name" value="PyrdxlP-dep_Trfase"/>
</dbReference>
<proteinExistence type="predicted"/>
<dbReference type="Proteomes" id="UP000663629">
    <property type="component" value="Chromosome 2"/>
</dbReference>
<evidence type="ECO:0000259" key="4">
    <source>
        <dbReference type="Pfam" id="PF01212"/>
    </source>
</evidence>
<dbReference type="RefSeq" id="WP_205296094.1">
    <property type="nucleotide sequence ID" value="NZ_CP070371.1"/>
</dbReference>
<evidence type="ECO:0000256" key="2">
    <source>
        <dbReference type="ARBA" id="ARBA00011881"/>
    </source>
</evidence>
<dbReference type="GO" id="GO:0016740">
    <property type="term" value="F:transferase activity"/>
    <property type="evidence" value="ECO:0007669"/>
    <property type="project" value="UniProtKB-KW"/>
</dbReference>
<dbReference type="PANTHER" id="PTHR32328:SF0">
    <property type="entry name" value="L-SERYL-TRNA(SEC) SELENIUM TRANSFERASE"/>
    <property type="match status" value="1"/>
</dbReference>